<protein>
    <submittedName>
        <fullName evidence="1">Uncharacterized protein</fullName>
    </submittedName>
</protein>
<name>A0ACB8YHT4_ARCLA</name>
<evidence type="ECO:0000313" key="1">
    <source>
        <dbReference type="EMBL" id="KAI3684656.1"/>
    </source>
</evidence>
<dbReference type="EMBL" id="CM042058">
    <property type="protein sequence ID" value="KAI3684656.1"/>
    <property type="molecule type" value="Genomic_DNA"/>
</dbReference>
<proteinExistence type="predicted"/>
<reference evidence="1 2" key="2">
    <citation type="journal article" date="2022" name="Mol. Ecol. Resour.">
        <title>The genomes of chicory, endive, great burdock and yacon provide insights into Asteraceae paleo-polyploidization history and plant inulin production.</title>
        <authorList>
            <person name="Fan W."/>
            <person name="Wang S."/>
            <person name="Wang H."/>
            <person name="Wang A."/>
            <person name="Jiang F."/>
            <person name="Liu H."/>
            <person name="Zhao H."/>
            <person name="Xu D."/>
            <person name="Zhang Y."/>
        </authorList>
    </citation>
    <scope>NUCLEOTIDE SEQUENCE [LARGE SCALE GENOMIC DNA]</scope>
    <source>
        <strain evidence="2">cv. Niubang</strain>
    </source>
</reference>
<comment type="caution">
    <text evidence="1">The sequence shown here is derived from an EMBL/GenBank/DDBJ whole genome shotgun (WGS) entry which is preliminary data.</text>
</comment>
<accession>A0ACB8YHT4</accession>
<organism evidence="1 2">
    <name type="scientific">Arctium lappa</name>
    <name type="common">Greater burdock</name>
    <name type="synonym">Lappa major</name>
    <dbReference type="NCBI Taxonomy" id="4217"/>
    <lineage>
        <taxon>Eukaryota</taxon>
        <taxon>Viridiplantae</taxon>
        <taxon>Streptophyta</taxon>
        <taxon>Embryophyta</taxon>
        <taxon>Tracheophyta</taxon>
        <taxon>Spermatophyta</taxon>
        <taxon>Magnoliopsida</taxon>
        <taxon>eudicotyledons</taxon>
        <taxon>Gunneridae</taxon>
        <taxon>Pentapetalae</taxon>
        <taxon>asterids</taxon>
        <taxon>campanulids</taxon>
        <taxon>Asterales</taxon>
        <taxon>Asteraceae</taxon>
        <taxon>Carduoideae</taxon>
        <taxon>Cardueae</taxon>
        <taxon>Arctiinae</taxon>
        <taxon>Arctium</taxon>
    </lineage>
</organism>
<sequence>MASKLGFTITSSRFFTAPIRRPSVGLSLSGSYRLAASKVLQRKTKEAAMATKRLKEFLEAHNSTRDNSVTSNTNGANGQCAALTEELAVLRQDDGFASKEW</sequence>
<reference evidence="2" key="1">
    <citation type="journal article" date="2022" name="Mol. Ecol. Resour.">
        <title>The genomes of chicory, endive, great burdock and yacon provide insights into Asteraceae palaeo-polyploidization history and plant inulin production.</title>
        <authorList>
            <person name="Fan W."/>
            <person name="Wang S."/>
            <person name="Wang H."/>
            <person name="Wang A."/>
            <person name="Jiang F."/>
            <person name="Liu H."/>
            <person name="Zhao H."/>
            <person name="Xu D."/>
            <person name="Zhang Y."/>
        </authorList>
    </citation>
    <scope>NUCLEOTIDE SEQUENCE [LARGE SCALE GENOMIC DNA]</scope>
    <source>
        <strain evidence="2">cv. Niubang</strain>
    </source>
</reference>
<dbReference type="Proteomes" id="UP001055879">
    <property type="component" value="Linkage Group LG12"/>
</dbReference>
<evidence type="ECO:0000313" key="2">
    <source>
        <dbReference type="Proteomes" id="UP001055879"/>
    </source>
</evidence>
<gene>
    <name evidence="1" type="ORF">L6452_33881</name>
</gene>
<keyword evidence="2" id="KW-1185">Reference proteome</keyword>